<sequence>METYDKHLKGNKKVALIHVSYDRKDSEGEKWAVKERMTWPTIQGSNREASGAEQFSNSDYIPEYQLIDATGKVVAPEGKEAIAKAVELAAAEDGN</sequence>
<gene>
    <name evidence="1" type="ORF">GCM10007100_34040</name>
</gene>
<evidence type="ECO:0000313" key="2">
    <source>
        <dbReference type="Proteomes" id="UP000644507"/>
    </source>
</evidence>
<reference evidence="1" key="1">
    <citation type="journal article" date="2014" name="Int. J. Syst. Evol. Microbiol.">
        <title>Complete genome sequence of Corynebacterium casei LMG S-19264T (=DSM 44701T), isolated from a smear-ripened cheese.</title>
        <authorList>
            <consortium name="US DOE Joint Genome Institute (JGI-PGF)"/>
            <person name="Walter F."/>
            <person name="Albersmeier A."/>
            <person name="Kalinowski J."/>
            <person name="Ruckert C."/>
        </authorList>
    </citation>
    <scope>NUCLEOTIDE SEQUENCE</scope>
    <source>
        <strain evidence="1">KCTC 12988</strain>
    </source>
</reference>
<keyword evidence="2" id="KW-1185">Reference proteome</keyword>
<name>A0A918TUP3_9BACT</name>
<dbReference type="AlphaFoldDB" id="A0A918TUP3"/>
<protein>
    <submittedName>
        <fullName evidence="1">Uncharacterized protein</fullName>
    </submittedName>
</protein>
<comment type="caution">
    <text evidence="1">The sequence shown here is derived from an EMBL/GenBank/DDBJ whole genome shotgun (WGS) entry which is preliminary data.</text>
</comment>
<accession>A0A918TUP3</accession>
<organism evidence="1 2">
    <name type="scientific">Roseibacillus persicicus</name>
    <dbReference type="NCBI Taxonomy" id="454148"/>
    <lineage>
        <taxon>Bacteria</taxon>
        <taxon>Pseudomonadati</taxon>
        <taxon>Verrucomicrobiota</taxon>
        <taxon>Verrucomicrobiia</taxon>
        <taxon>Verrucomicrobiales</taxon>
        <taxon>Verrucomicrobiaceae</taxon>
        <taxon>Roseibacillus</taxon>
    </lineage>
</organism>
<evidence type="ECO:0000313" key="1">
    <source>
        <dbReference type="EMBL" id="GHC63566.1"/>
    </source>
</evidence>
<dbReference type="EMBL" id="BMXI01000016">
    <property type="protein sequence ID" value="GHC63566.1"/>
    <property type="molecule type" value="Genomic_DNA"/>
</dbReference>
<proteinExistence type="predicted"/>
<reference evidence="1" key="2">
    <citation type="submission" date="2020-09" db="EMBL/GenBank/DDBJ databases">
        <authorList>
            <person name="Sun Q."/>
            <person name="Kim S."/>
        </authorList>
    </citation>
    <scope>NUCLEOTIDE SEQUENCE</scope>
    <source>
        <strain evidence="1">KCTC 12988</strain>
    </source>
</reference>
<dbReference type="Gene3D" id="3.40.30.10">
    <property type="entry name" value="Glutaredoxin"/>
    <property type="match status" value="1"/>
</dbReference>
<dbReference type="Proteomes" id="UP000644507">
    <property type="component" value="Unassembled WGS sequence"/>
</dbReference>